<dbReference type="GO" id="GO:0005739">
    <property type="term" value="C:mitochondrion"/>
    <property type="evidence" value="ECO:0007669"/>
    <property type="project" value="TreeGrafter"/>
</dbReference>
<dbReference type="EMBL" id="JBAMMX010000010">
    <property type="protein sequence ID" value="KAK6932356.1"/>
    <property type="molecule type" value="Genomic_DNA"/>
</dbReference>
<dbReference type="PROSITE" id="PS51375">
    <property type="entry name" value="PPR"/>
    <property type="match status" value="2"/>
</dbReference>
<dbReference type="GO" id="GO:0003729">
    <property type="term" value="F:mRNA binding"/>
    <property type="evidence" value="ECO:0007669"/>
    <property type="project" value="TreeGrafter"/>
</dbReference>
<dbReference type="Gene3D" id="1.25.40.10">
    <property type="entry name" value="Tetratricopeptide repeat domain"/>
    <property type="match status" value="3"/>
</dbReference>
<protein>
    <submittedName>
        <fullName evidence="4">Pentatricopeptide repeat</fullName>
    </submittedName>
</protein>
<comment type="caution">
    <text evidence="4">The sequence shown here is derived from an EMBL/GenBank/DDBJ whole genome shotgun (WGS) entry which is preliminary data.</text>
</comment>
<keyword evidence="5" id="KW-1185">Reference proteome</keyword>
<organism evidence="4 5">
    <name type="scientific">Dillenia turbinata</name>
    <dbReference type="NCBI Taxonomy" id="194707"/>
    <lineage>
        <taxon>Eukaryota</taxon>
        <taxon>Viridiplantae</taxon>
        <taxon>Streptophyta</taxon>
        <taxon>Embryophyta</taxon>
        <taxon>Tracheophyta</taxon>
        <taxon>Spermatophyta</taxon>
        <taxon>Magnoliopsida</taxon>
        <taxon>eudicotyledons</taxon>
        <taxon>Gunneridae</taxon>
        <taxon>Pentapetalae</taxon>
        <taxon>Dilleniales</taxon>
        <taxon>Dilleniaceae</taxon>
        <taxon>Dillenia</taxon>
    </lineage>
</organism>
<evidence type="ECO:0000256" key="2">
    <source>
        <dbReference type="ARBA" id="ARBA00022737"/>
    </source>
</evidence>
<dbReference type="InterPro" id="IPR051114">
    <property type="entry name" value="Mito_RNA_Proc_CCM1"/>
</dbReference>
<sequence>MVTVKYTLVIESYSQKGDFEAAFKHLDEMCNKKLNPDFDTYCLILNGALEMLFEKASDDRIALADFTYGCMLMALSKKGRGNEATKIYQGTLERCINVNKDSYSAFVAALCKEDPSGKVSELWKDIVQREHYCFSRQTRSAVALHEKLEKLEGSFDVVTYNALVKGLITEGKIEEAVKVFDLMKRQKKDLRKAMKLHDEVLKMGLKPDKATYKRLIAGFS</sequence>
<name>A0AAN8ZBS0_9MAGN</name>
<proteinExistence type="inferred from homology"/>
<dbReference type="GO" id="GO:0006396">
    <property type="term" value="P:RNA processing"/>
    <property type="evidence" value="ECO:0007669"/>
    <property type="project" value="TreeGrafter"/>
</dbReference>
<dbReference type="PANTHER" id="PTHR47934:SF28">
    <property type="entry name" value="OS04G0488500 PROTEIN"/>
    <property type="match status" value="1"/>
</dbReference>
<dbReference type="InterPro" id="IPR002885">
    <property type="entry name" value="PPR_rpt"/>
</dbReference>
<keyword evidence="2" id="KW-0677">Repeat</keyword>
<evidence type="ECO:0000256" key="3">
    <source>
        <dbReference type="PROSITE-ProRule" id="PRU00708"/>
    </source>
</evidence>
<feature type="repeat" description="PPR" evidence="3">
    <location>
        <begin position="156"/>
        <end position="190"/>
    </location>
</feature>
<dbReference type="Pfam" id="PF13041">
    <property type="entry name" value="PPR_2"/>
    <property type="match status" value="2"/>
</dbReference>
<evidence type="ECO:0000313" key="5">
    <source>
        <dbReference type="Proteomes" id="UP001370490"/>
    </source>
</evidence>
<comment type="similarity">
    <text evidence="1">Belongs to the PPR family. P subfamily.</text>
</comment>
<dbReference type="Pfam" id="PF01535">
    <property type="entry name" value="PPR"/>
    <property type="match status" value="1"/>
</dbReference>
<accession>A0AAN8ZBS0</accession>
<evidence type="ECO:0000313" key="4">
    <source>
        <dbReference type="EMBL" id="KAK6932356.1"/>
    </source>
</evidence>
<feature type="repeat" description="PPR" evidence="3">
    <location>
        <begin position="2"/>
        <end position="36"/>
    </location>
</feature>
<dbReference type="GO" id="GO:0007005">
    <property type="term" value="P:mitochondrion organization"/>
    <property type="evidence" value="ECO:0007669"/>
    <property type="project" value="TreeGrafter"/>
</dbReference>
<gene>
    <name evidence="4" type="ORF">RJ641_001980</name>
</gene>
<dbReference type="Proteomes" id="UP001370490">
    <property type="component" value="Unassembled WGS sequence"/>
</dbReference>
<dbReference type="AlphaFoldDB" id="A0AAN8ZBS0"/>
<dbReference type="NCBIfam" id="TIGR00756">
    <property type="entry name" value="PPR"/>
    <property type="match status" value="2"/>
</dbReference>
<dbReference type="PANTHER" id="PTHR47934">
    <property type="entry name" value="PENTATRICOPEPTIDE REPEAT-CONTAINING PROTEIN PET309, MITOCHONDRIAL"/>
    <property type="match status" value="1"/>
</dbReference>
<dbReference type="InterPro" id="IPR011990">
    <property type="entry name" value="TPR-like_helical_dom_sf"/>
</dbReference>
<reference evidence="4 5" key="1">
    <citation type="submission" date="2023-12" db="EMBL/GenBank/DDBJ databases">
        <title>A high-quality genome assembly for Dillenia turbinata (Dilleniales).</title>
        <authorList>
            <person name="Chanderbali A."/>
        </authorList>
    </citation>
    <scope>NUCLEOTIDE SEQUENCE [LARGE SCALE GENOMIC DNA]</scope>
    <source>
        <strain evidence="4">LSX21</strain>
        <tissue evidence="4">Leaf</tissue>
    </source>
</reference>
<evidence type="ECO:0000256" key="1">
    <source>
        <dbReference type="ARBA" id="ARBA00007626"/>
    </source>
</evidence>